<organism evidence="14 15">
    <name type="scientific">Ciona savignyi</name>
    <name type="common">Pacific transparent sea squirt</name>
    <dbReference type="NCBI Taxonomy" id="51511"/>
    <lineage>
        <taxon>Eukaryota</taxon>
        <taxon>Metazoa</taxon>
        <taxon>Chordata</taxon>
        <taxon>Tunicata</taxon>
        <taxon>Ascidiacea</taxon>
        <taxon>Phlebobranchia</taxon>
        <taxon>Cionidae</taxon>
        <taxon>Ciona</taxon>
    </lineage>
</organism>
<dbReference type="EC" id="2.1.1.386" evidence="12"/>
<evidence type="ECO:0000256" key="10">
    <source>
        <dbReference type="ARBA" id="ARBA00023158"/>
    </source>
</evidence>
<dbReference type="InterPro" id="IPR026610">
    <property type="entry name" value="Hen1"/>
</dbReference>
<evidence type="ECO:0000256" key="7">
    <source>
        <dbReference type="ARBA" id="ARBA00022723"/>
    </source>
</evidence>
<reference evidence="15" key="1">
    <citation type="submission" date="2003-08" db="EMBL/GenBank/DDBJ databases">
        <authorList>
            <person name="Birren B."/>
            <person name="Nusbaum C."/>
            <person name="Abebe A."/>
            <person name="Abouelleil A."/>
            <person name="Adekoya E."/>
            <person name="Ait-zahra M."/>
            <person name="Allen N."/>
            <person name="Allen T."/>
            <person name="An P."/>
            <person name="Anderson M."/>
            <person name="Anderson S."/>
            <person name="Arachchi H."/>
            <person name="Armbruster J."/>
            <person name="Bachantsang P."/>
            <person name="Baldwin J."/>
            <person name="Barry A."/>
            <person name="Bayul T."/>
            <person name="Blitshsteyn B."/>
            <person name="Bloom T."/>
            <person name="Blye J."/>
            <person name="Boguslavskiy L."/>
            <person name="Borowsky M."/>
            <person name="Boukhgalter B."/>
            <person name="Brunache A."/>
            <person name="Butler J."/>
            <person name="Calixte N."/>
            <person name="Calvo S."/>
            <person name="Camarata J."/>
            <person name="Campo K."/>
            <person name="Chang J."/>
            <person name="Cheshatsang Y."/>
            <person name="Citroen M."/>
            <person name="Collymore A."/>
            <person name="Considine T."/>
            <person name="Cook A."/>
            <person name="Cooke P."/>
            <person name="Corum B."/>
            <person name="Cuomo C."/>
            <person name="David R."/>
            <person name="Dawoe T."/>
            <person name="Degray S."/>
            <person name="Dodge S."/>
            <person name="Dooley K."/>
            <person name="Dorje P."/>
            <person name="Dorjee K."/>
            <person name="Dorris L."/>
            <person name="Duffey N."/>
            <person name="Dupes A."/>
            <person name="Elkins T."/>
            <person name="Engels R."/>
            <person name="Erickson J."/>
            <person name="Farina A."/>
            <person name="Faro S."/>
            <person name="Ferreira P."/>
            <person name="Fischer H."/>
            <person name="Fitzgerald M."/>
            <person name="Foley K."/>
            <person name="Gage D."/>
            <person name="Galagan J."/>
            <person name="Gearin G."/>
            <person name="Gnerre S."/>
            <person name="Gnirke A."/>
            <person name="Goyette A."/>
            <person name="Graham J."/>
            <person name="Grandbois E."/>
            <person name="Gyaltsen K."/>
            <person name="Hafez N."/>
            <person name="Hagopian D."/>
            <person name="Hagos B."/>
            <person name="Hall J."/>
            <person name="Hatcher B."/>
            <person name="Heller A."/>
            <person name="Higgins H."/>
            <person name="Honan T."/>
            <person name="Horn A."/>
            <person name="Houde N."/>
            <person name="Hughes L."/>
            <person name="Hulme W."/>
            <person name="Husby E."/>
            <person name="Iliev I."/>
            <person name="Jaffe D."/>
            <person name="Jones C."/>
            <person name="Kamal M."/>
            <person name="Kamat A."/>
            <person name="Kamvysselis M."/>
            <person name="Karlsson E."/>
            <person name="Kells C."/>
            <person name="Kieu A."/>
            <person name="Kisner P."/>
            <person name="Kodira C."/>
            <person name="Kulbokas E."/>
            <person name="Labutti K."/>
            <person name="Lama D."/>
            <person name="Landers T."/>
            <person name="Leger J."/>
            <person name="Levine S."/>
            <person name="Lewis D."/>
            <person name="Lewis T."/>
            <person name="Lindblad-toh K."/>
            <person name="Liu X."/>
            <person name="Lokyitsang T."/>
            <person name="Lokyitsang Y."/>
            <person name="Lucien O."/>
            <person name="Lui A."/>
            <person name="Ma L.J."/>
            <person name="Mabbitt R."/>
            <person name="Macdonald J."/>
            <person name="Maclean C."/>
            <person name="Major J."/>
            <person name="Manning J."/>
            <person name="Marabella R."/>
            <person name="Maru K."/>
            <person name="Matthews C."/>
            <person name="Mauceli E."/>
            <person name="Mccarthy M."/>
            <person name="Mcdonough S."/>
            <person name="Mcghee T."/>
            <person name="Meldrim J."/>
            <person name="Meneus L."/>
            <person name="Mesirov J."/>
            <person name="Mihalev A."/>
            <person name="Mihova T."/>
            <person name="Mikkelsen T."/>
            <person name="Mlenga V."/>
            <person name="Moru K."/>
            <person name="Mozes J."/>
            <person name="Mulrain L."/>
            <person name="Munson G."/>
            <person name="Naylor J."/>
            <person name="Newes C."/>
            <person name="Nguyen C."/>
            <person name="Nguyen N."/>
            <person name="Nguyen T."/>
            <person name="Nicol R."/>
            <person name="Nielsen C."/>
            <person name="Nizzari M."/>
            <person name="Norbu C."/>
            <person name="Norbu N."/>
            <person name="O'donnell P."/>
            <person name="Okoawo O."/>
            <person name="O'leary S."/>
            <person name="Omotosho B."/>
            <person name="O'neill K."/>
            <person name="Osman S."/>
            <person name="Parker S."/>
            <person name="Perrin D."/>
            <person name="Phunkhang P."/>
            <person name="Piqani B."/>
            <person name="Purcell S."/>
            <person name="Rachupka T."/>
            <person name="Ramasamy U."/>
            <person name="Rameau R."/>
            <person name="Ray V."/>
            <person name="Raymond C."/>
            <person name="Retta R."/>
            <person name="Richardson S."/>
            <person name="Rise C."/>
            <person name="Rodriguez J."/>
            <person name="Rogers J."/>
            <person name="Rogov P."/>
            <person name="Rutman M."/>
            <person name="Schupbach R."/>
            <person name="Seaman C."/>
            <person name="Settipalli S."/>
            <person name="Sharpe T."/>
            <person name="Sheridan J."/>
            <person name="Sherpa N."/>
            <person name="Shi J."/>
            <person name="Smirnov S."/>
            <person name="Smith C."/>
            <person name="Sougnez C."/>
            <person name="Spencer B."/>
            <person name="Stalker J."/>
            <person name="Stange-thomann N."/>
            <person name="Stavropoulos S."/>
            <person name="Stetson K."/>
            <person name="Stone C."/>
            <person name="Stone S."/>
            <person name="Stubbs M."/>
            <person name="Talamas J."/>
            <person name="Tchuinga P."/>
            <person name="Tenzing P."/>
            <person name="Tesfaye S."/>
            <person name="Theodore J."/>
            <person name="Thoulutsang Y."/>
            <person name="Topham K."/>
            <person name="Towey S."/>
            <person name="Tsamla T."/>
            <person name="Tsomo N."/>
            <person name="Vallee D."/>
            <person name="Vassiliev H."/>
            <person name="Venkataraman V."/>
            <person name="Vinson J."/>
            <person name="Vo A."/>
            <person name="Wade C."/>
            <person name="Wang S."/>
            <person name="Wangchuk T."/>
            <person name="Wangdi T."/>
            <person name="Whittaker C."/>
            <person name="Wilkinson J."/>
            <person name="Wu Y."/>
            <person name="Wyman D."/>
            <person name="Yadav S."/>
            <person name="Yang S."/>
            <person name="Yang X."/>
            <person name="Yeager S."/>
            <person name="Yee E."/>
            <person name="Young G."/>
            <person name="Zainoun J."/>
            <person name="Zembeck L."/>
            <person name="Zimmer A."/>
            <person name="Zody M."/>
            <person name="Lander E."/>
        </authorList>
    </citation>
    <scope>NUCLEOTIDE SEQUENCE [LARGE SCALE GENOMIC DNA]</scope>
</reference>
<dbReference type="GO" id="GO:0005737">
    <property type="term" value="C:cytoplasm"/>
    <property type="evidence" value="ECO:0007669"/>
    <property type="project" value="TreeGrafter"/>
</dbReference>
<dbReference type="Gene3D" id="3.40.50.150">
    <property type="entry name" value="Vaccinia Virus protein VP39"/>
    <property type="match status" value="1"/>
</dbReference>
<evidence type="ECO:0000256" key="5">
    <source>
        <dbReference type="ARBA" id="ARBA00022679"/>
    </source>
</evidence>
<dbReference type="GO" id="GO:0005634">
    <property type="term" value="C:nucleus"/>
    <property type="evidence" value="ECO:0007669"/>
    <property type="project" value="TreeGrafter"/>
</dbReference>
<reference evidence="14" key="2">
    <citation type="submission" date="2025-08" db="UniProtKB">
        <authorList>
            <consortium name="Ensembl"/>
        </authorList>
    </citation>
    <scope>IDENTIFICATION</scope>
</reference>
<keyword evidence="6" id="KW-0949">S-adenosyl-L-methionine</keyword>
<dbReference type="GO" id="GO:0030422">
    <property type="term" value="P:siRNA processing"/>
    <property type="evidence" value="ECO:0007669"/>
    <property type="project" value="TreeGrafter"/>
</dbReference>
<comment type="catalytic activity">
    <reaction evidence="13">
        <text>small RNA 3'-end nucleotide + S-adenosyl-L-methionine = small RNA 3'-end 2'-O-methylnucleotide + S-adenosyl-L-homocysteine + H(+)</text>
        <dbReference type="Rhea" id="RHEA:37887"/>
        <dbReference type="Rhea" id="RHEA-COMP:10415"/>
        <dbReference type="Rhea" id="RHEA-COMP:10416"/>
        <dbReference type="ChEBI" id="CHEBI:15378"/>
        <dbReference type="ChEBI" id="CHEBI:57856"/>
        <dbReference type="ChEBI" id="CHEBI:59789"/>
        <dbReference type="ChEBI" id="CHEBI:74896"/>
        <dbReference type="ChEBI" id="CHEBI:74898"/>
        <dbReference type="EC" id="2.1.1.386"/>
    </reaction>
</comment>
<evidence type="ECO:0000256" key="3">
    <source>
        <dbReference type="ARBA" id="ARBA00021330"/>
    </source>
</evidence>
<dbReference type="GO" id="GO:0046872">
    <property type="term" value="F:metal ion binding"/>
    <property type="evidence" value="ECO:0007669"/>
    <property type="project" value="UniProtKB-KW"/>
</dbReference>
<keyword evidence="4" id="KW-0489">Methyltransferase</keyword>
<evidence type="ECO:0000256" key="11">
    <source>
        <dbReference type="ARBA" id="ARBA00029981"/>
    </source>
</evidence>
<dbReference type="AlphaFoldDB" id="H2YXS7"/>
<dbReference type="GO" id="GO:0034587">
    <property type="term" value="P:piRNA processing"/>
    <property type="evidence" value="ECO:0007669"/>
    <property type="project" value="TreeGrafter"/>
</dbReference>
<keyword evidence="7" id="KW-0479">Metal-binding</keyword>
<dbReference type="GO" id="GO:0003723">
    <property type="term" value="F:RNA binding"/>
    <property type="evidence" value="ECO:0007669"/>
    <property type="project" value="UniProtKB-KW"/>
</dbReference>
<dbReference type="SUPFAM" id="SSF53335">
    <property type="entry name" value="S-adenosyl-L-methionine-dependent methyltransferases"/>
    <property type="match status" value="1"/>
</dbReference>
<keyword evidence="5" id="KW-0808">Transferase</keyword>
<dbReference type="Pfam" id="PF13489">
    <property type="entry name" value="Methyltransf_23"/>
    <property type="match status" value="1"/>
</dbReference>
<dbReference type="PANTHER" id="PTHR21404">
    <property type="entry name" value="HEN1"/>
    <property type="match status" value="1"/>
</dbReference>
<name>H2YXS7_CIOSA</name>
<keyword evidence="8" id="KW-0460">Magnesium</keyword>
<dbReference type="GeneTree" id="ENSGT00390000004798"/>
<evidence type="ECO:0000256" key="2">
    <source>
        <dbReference type="ARBA" id="ARBA00009026"/>
    </source>
</evidence>
<keyword evidence="15" id="KW-1185">Reference proteome</keyword>
<keyword evidence="9" id="KW-0694">RNA-binding</keyword>
<dbReference type="STRING" id="51511.ENSCSAVP00000010138"/>
<keyword evidence="10" id="KW-0943">RNA-mediated gene silencing</keyword>
<evidence type="ECO:0000256" key="1">
    <source>
        <dbReference type="ARBA" id="ARBA00001946"/>
    </source>
</evidence>
<evidence type="ECO:0000256" key="9">
    <source>
        <dbReference type="ARBA" id="ARBA00022884"/>
    </source>
</evidence>
<protein>
    <recommendedName>
        <fullName evidence="3">Small RNA 2'-O-methyltransferase</fullName>
        <ecNumber evidence="12">2.1.1.386</ecNumber>
    </recommendedName>
    <alternativeName>
        <fullName evidence="11">HEN1 methyltransferase homolog 1</fullName>
    </alternativeName>
</protein>
<reference evidence="14" key="3">
    <citation type="submission" date="2025-09" db="UniProtKB">
        <authorList>
            <consortium name="Ensembl"/>
        </authorList>
    </citation>
    <scope>IDENTIFICATION</scope>
</reference>
<accession>H2YXS7</accession>
<dbReference type="InParanoid" id="H2YXS7"/>
<evidence type="ECO:0000313" key="14">
    <source>
        <dbReference type="Ensembl" id="ENSCSAVP00000010138.1"/>
    </source>
</evidence>
<dbReference type="HOGENOM" id="CLU_516738_0_0_1"/>
<evidence type="ECO:0000256" key="12">
    <source>
        <dbReference type="ARBA" id="ARBA00035025"/>
    </source>
</evidence>
<dbReference type="PANTHER" id="PTHR21404:SF3">
    <property type="entry name" value="SMALL RNA 2'-O-METHYLTRANSFERASE"/>
    <property type="match status" value="1"/>
</dbReference>
<evidence type="ECO:0000256" key="4">
    <source>
        <dbReference type="ARBA" id="ARBA00022603"/>
    </source>
</evidence>
<sequence length="527" mass="61224">MCGTRAAENEASMGVTFEPKLYVQRYNKVLELLSRLRPEKVVDLGCAECKLINLLRHEDYVKEISGVDLDGSLLRGCSHKLDPQAYDFLNKRFNPLTIRLYQGSVSEFDERLRNYDAVVSIELIEHLLPKTLEDFPQAVFGYINPKTVIISTPNADFNVLFGLNGCFRHWDHKFEWTRKQFQSWCENICKDYQYSVEYDGVGVDPDKTQNFGYCSQFAIFTKLQDSRTHFHEPANVKSFQLVSEAVYPFQSKADQINDKLHGNVLRCVGLIVTACVLAAKPKFLLEKENNNLPRTCNQGRQIWENKKSREEVMQRLYKEVEIGQFSDDDANTTEEKANSETKNIYNFPRYPPDVVPQNRFRSNYFHKLRQRYTDARKVSDTTQFEDGIEKSNIYEPTETSPICLSKFDPNLRVLFKFYSGNLHTLNCDFDPEMIHANDTYTRIPLIFLCKHYLMENSNADAVRNVIKKKHTEGLQLNEKEDCIIVQNTEFNQTEDSDRSSISSLDNLCEPLEDCSNTNFNERNWDSE</sequence>
<evidence type="ECO:0000256" key="13">
    <source>
        <dbReference type="ARBA" id="ARBA00048418"/>
    </source>
</evidence>
<dbReference type="eggNOG" id="KOG1045">
    <property type="taxonomic scope" value="Eukaryota"/>
</dbReference>
<dbReference type="Ensembl" id="ENSCSAVT00000010262.1">
    <property type="protein sequence ID" value="ENSCSAVP00000010138.1"/>
    <property type="gene ID" value="ENSCSAVG00000005976.1"/>
</dbReference>
<evidence type="ECO:0000313" key="15">
    <source>
        <dbReference type="Proteomes" id="UP000007875"/>
    </source>
</evidence>
<comment type="cofactor">
    <cofactor evidence="1">
        <name>Mg(2+)</name>
        <dbReference type="ChEBI" id="CHEBI:18420"/>
    </cofactor>
</comment>
<comment type="similarity">
    <text evidence="2">Belongs to the methyltransferase superfamily. HEN1 family.</text>
</comment>
<evidence type="ECO:0000256" key="6">
    <source>
        <dbReference type="ARBA" id="ARBA00022691"/>
    </source>
</evidence>
<evidence type="ECO:0000256" key="8">
    <source>
        <dbReference type="ARBA" id="ARBA00022842"/>
    </source>
</evidence>
<dbReference type="InterPro" id="IPR029063">
    <property type="entry name" value="SAM-dependent_MTases_sf"/>
</dbReference>
<dbReference type="GO" id="GO:0001510">
    <property type="term" value="P:RNA methylation"/>
    <property type="evidence" value="ECO:0007669"/>
    <property type="project" value="InterPro"/>
</dbReference>
<dbReference type="FunFam" id="3.40.50.150:FF:000124">
    <property type="entry name" value="HEN methyltransferase 1"/>
    <property type="match status" value="1"/>
</dbReference>
<dbReference type="Proteomes" id="UP000007875">
    <property type="component" value="Unassembled WGS sequence"/>
</dbReference>
<proteinExistence type="inferred from homology"/>
<dbReference type="GO" id="GO:0090486">
    <property type="term" value="F:small RNA 2'-O-methyltransferase activity"/>
    <property type="evidence" value="ECO:0007669"/>
    <property type="project" value="UniProtKB-EC"/>
</dbReference>